<dbReference type="InterPro" id="IPR007219">
    <property type="entry name" value="XnlR_reg_dom"/>
</dbReference>
<dbReference type="CDD" id="cd14723">
    <property type="entry name" value="ZIP_Ppr1"/>
    <property type="match status" value="1"/>
</dbReference>
<dbReference type="InterPro" id="IPR001138">
    <property type="entry name" value="Zn2Cys6_DnaBD"/>
</dbReference>
<dbReference type="Gene3D" id="4.10.240.10">
    <property type="entry name" value="Zn(2)-C6 fungal-type DNA-binding domain"/>
    <property type="match status" value="1"/>
</dbReference>
<dbReference type="EMBL" id="KZ293646">
    <property type="protein sequence ID" value="PBL00140.1"/>
    <property type="molecule type" value="Genomic_DNA"/>
</dbReference>
<dbReference type="InterPro" id="IPR036864">
    <property type="entry name" value="Zn2-C6_fun-type_DNA-bd_sf"/>
</dbReference>
<dbReference type="PANTHER" id="PTHR46910:SF38">
    <property type="entry name" value="ZN(2)-C6 FUNGAL-TYPE DOMAIN-CONTAINING PROTEIN"/>
    <property type="match status" value="1"/>
</dbReference>
<gene>
    <name evidence="4" type="ORF">ARMGADRAFT_955812</name>
</gene>
<dbReference type="CDD" id="cd00067">
    <property type="entry name" value="GAL4"/>
    <property type="match status" value="1"/>
</dbReference>
<dbReference type="Pfam" id="PF04082">
    <property type="entry name" value="Fungal_trans"/>
    <property type="match status" value="1"/>
</dbReference>
<dbReference type="CDD" id="cd12148">
    <property type="entry name" value="fungal_TF_MHR"/>
    <property type="match status" value="1"/>
</dbReference>
<dbReference type="InterPro" id="IPR050987">
    <property type="entry name" value="AtrR-like"/>
</dbReference>
<dbReference type="GO" id="GO:0008270">
    <property type="term" value="F:zinc ion binding"/>
    <property type="evidence" value="ECO:0007669"/>
    <property type="project" value="InterPro"/>
</dbReference>
<keyword evidence="1" id="KW-0479">Metal-binding</keyword>
<dbReference type="PROSITE" id="PS50048">
    <property type="entry name" value="ZN2_CY6_FUNGAL_2"/>
    <property type="match status" value="1"/>
</dbReference>
<organism evidence="4 5">
    <name type="scientific">Armillaria gallica</name>
    <name type="common">Bulbous honey fungus</name>
    <name type="synonym">Armillaria bulbosa</name>
    <dbReference type="NCBI Taxonomy" id="47427"/>
    <lineage>
        <taxon>Eukaryota</taxon>
        <taxon>Fungi</taxon>
        <taxon>Dikarya</taxon>
        <taxon>Basidiomycota</taxon>
        <taxon>Agaricomycotina</taxon>
        <taxon>Agaricomycetes</taxon>
        <taxon>Agaricomycetidae</taxon>
        <taxon>Agaricales</taxon>
        <taxon>Marasmiineae</taxon>
        <taxon>Physalacriaceae</taxon>
        <taxon>Armillaria</taxon>
    </lineage>
</organism>
<reference evidence="5" key="1">
    <citation type="journal article" date="2017" name="Nat. Ecol. Evol.">
        <title>Genome expansion and lineage-specific genetic innovations in the forest pathogenic fungi Armillaria.</title>
        <authorList>
            <person name="Sipos G."/>
            <person name="Prasanna A.N."/>
            <person name="Walter M.C."/>
            <person name="O'Connor E."/>
            <person name="Balint B."/>
            <person name="Krizsan K."/>
            <person name="Kiss B."/>
            <person name="Hess J."/>
            <person name="Varga T."/>
            <person name="Slot J."/>
            <person name="Riley R."/>
            <person name="Boka B."/>
            <person name="Rigling D."/>
            <person name="Barry K."/>
            <person name="Lee J."/>
            <person name="Mihaltcheva S."/>
            <person name="LaButti K."/>
            <person name="Lipzen A."/>
            <person name="Waldron R."/>
            <person name="Moloney N.M."/>
            <person name="Sperisen C."/>
            <person name="Kredics L."/>
            <person name="Vagvoelgyi C."/>
            <person name="Patrignani A."/>
            <person name="Fitzpatrick D."/>
            <person name="Nagy I."/>
            <person name="Doyle S."/>
            <person name="Anderson J.B."/>
            <person name="Grigoriev I.V."/>
            <person name="Gueldener U."/>
            <person name="Muensterkoetter M."/>
            <person name="Nagy L.G."/>
        </authorList>
    </citation>
    <scope>NUCLEOTIDE SEQUENCE [LARGE SCALE GENOMIC DNA]</scope>
    <source>
        <strain evidence="5">Ar21-2</strain>
    </source>
</reference>
<evidence type="ECO:0000313" key="5">
    <source>
        <dbReference type="Proteomes" id="UP000217790"/>
    </source>
</evidence>
<dbReference type="PANTHER" id="PTHR46910">
    <property type="entry name" value="TRANSCRIPTION FACTOR PDR1"/>
    <property type="match status" value="1"/>
</dbReference>
<name>A0A2H3DY59_ARMGA</name>
<dbReference type="GO" id="GO:0000981">
    <property type="term" value="F:DNA-binding transcription factor activity, RNA polymerase II-specific"/>
    <property type="evidence" value="ECO:0007669"/>
    <property type="project" value="InterPro"/>
</dbReference>
<accession>A0A2H3DY59</accession>
<dbReference type="GO" id="GO:0006351">
    <property type="term" value="P:DNA-templated transcription"/>
    <property type="evidence" value="ECO:0007669"/>
    <property type="project" value="InterPro"/>
</dbReference>
<dbReference type="Pfam" id="PF00172">
    <property type="entry name" value="Zn_clus"/>
    <property type="match status" value="1"/>
</dbReference>
<protein>
    <recommendedName>
        <fullName evidence="3">Zn(2)-C6 fungal-type domain-containing protein</fullName>
    </recommendedName>
</protein>
<sequence length="766" mass="87397">MEPGKDAAANGKKKLVIQRACDVCRRRKIRCDGTRTSGKRCSTCVAGRLDCTYIESIKVSGAPSKRSVLLHILSNISLNVPFSYVRSLEDKVEKMENLLRKVRAEVIPRGRDINRLLQILPPEADLKEELEAVQSLPEDAPSMLPALVQSLSFEEPEVEDRDPGLERNLEEFEEYVMGYRYHGKSSSLQFVQEALDVKAWQPGTLFSITSFNSFRPEFWEFRPWNNPYRYVSQGMNFRFPPGDLMPTLIDAYFMYLNNFLPVLHRPTFDRSLKEGLHYRNFQFGGVVLAVCALGSKYVDDPRVLIEGEQSKASSGWKWIYQVTSRRRSFPSLDPPNLYDAQLCCLLCEFYLGSSAPQQSWTLAGVGLRIAQDAGAHRKKTTRNSSVKNTVEAELWKRVFWCLVSIDRTLGSALGRPCAIYDEDIDIDLPTECDDEYWEHPDPQQAFKQPVGKPSTVSFLNCCLRLTRLIMVCMRTIYSIHKSKVLFVLKKNWEHQVVVELDSALNKWVDSIPEHLRWDPDRADLVHFHQSASLLLLYYHLQMLIHRPFITAPRSDVGFPSLAICTNAARSCSHIAELQSRRNGNYFPPVSGVLSFNAGIVLLVNIWSGRHSELAIDVDKEMEDVHKCMRVLAELEMRYQYAGILWDILYELASASDLPLPDSREKEPTESSEFAKNSDWMSYTDPQQQLYTLPMNSIDLGRMPLHGEVAHVSDWYNANPYDCTPATASELDDVMTAIWDRAPSGLKPDDWRGYVEFAQSQAPGRVF</sequence>
<dbReference type="OrthoDB" id="4456959at2759"/>
<dbReference type="SMART" id="SM00066">
    <property type="entry name" value="GAL4"/>
    <property type="match status" value="1"/>
</dbReference>
<keyword evidence="5" id="KW-1185">Reference proteome</keyword>
<dbReference type="Proteomes" id="UP000217790">
    <property type="component" value="Unassembled WGS sequence"/>
</dbReference>
<evidence type="ECO:0000256" key="2">
    <source>
        <dbReference type="ARBA" id="ARBA00023242"/>
    </source>
</evidence>
<proteinExistence type="predicted"/>
<dbReference type="SMART" id="SM00906">
    <property type="entry name" value="Fungal_trans"/>
    <property type="match status" value="1"/>
</dbReference>
<dbReference type="GO" id="GO:0003677">
    <property type="term" value="F:DNA binding"/>
    <property type="evidence" value="ECO:0007669"/>
    <property type="project" value="InterPro"/>
</dbReference>
<dbReference type="STRING" id="47427.A0A2H3DY59"/>
<evidence type="ECO:0000259" key="3">
    <source>
        <dbReference type="PROSITE" id="PS50048"/>
    </source>
</evidence>
<dbReference type="OMA" id="LEMRYQY"/>
<dbReference type="PROSITE" id="PS00463">
    <property type="entry name" value="ZN2_CY6_FUNGAL_1"/>
    <property type="match status" value="1"/>
</dbReference>
<evidence type="ECO:0000313" key="4">
    <source>
        <dbReference type="EMBL" id="PBL00140.1"/>
    </source>
</evidence>
<keyword evidence="2" id="KW-0539">Nucleus</keyword>
<dbReference type="InParanoid" id="A0A2H3DY59"/>
<dbReference type="AlphaFoldDB" id="A0A2H3DY59"/>
<dbReference type="SUPFAM" id="SSF57701">
    <property type="entry name" value="Zn2/Cys6 DNA-binding domain"/>
    <property type="match status" value="1"/>
</dbReference>
<feature type="domain" description="Zn(2)-C6 fungal-type" evidence="3">
    <location>
        <begin position="20"/>
        <end position="53"/>
    </location>
</feature>
<evidence type="ECO:0000256" key="1">
    <source>
        <dbReference type="ARBA" id="ARBA00022723"/>
    </source>
</evidence>